<feature type="non-terminal residue" evidence="1">
    <location>
        <position position="43"/>
    </location>
</feature>
<dbReference type="EMBL" id="BART01020342">
    <property type="protein sequence ID" value="GAH03021.1"/>
    <property type="molecule type" value="Genomic_DNA"/>
</dbReference>
<comment type="caution">
    <text evidence="1">The sequence shown here is derived from an EMBL/GenBank/DDBJ whole genome shotgun (WGS) entry which is preliminary data.</text>
</comment>
<protein>
    <submittedName>
        <fullName evidence="1">Uncharacterized protein</fullName>
    </submittedName>
</protein>
<sequence>MDVMNGSIITDNNAIRRTHYEQNATHFMGTSAVSHPQDYVADC</sequence>
<accession>X1C4P8</accession>
<proteinExistence type="predicted"/>
<reference evidence="1" key="1">
    <citation type="journal article" date="2014" name="Front. Microbiol.">
        <title>High frequency of phylogenetically diverse reductive dehalogenase-homologous genes in deep subseafloor sedimentary metagenomes.</title>
        <authorList>
            <person name="Kawai M."/>
            <person name="Futagami T."/>
            <person name="Toyoda A."/>
            <person name="Takaki Y."/>
            <person name="Nishi S."/>
            <person name="Hori S."/>
            <person name="Arai W."/>
            <person name="Tsubouchi T."/>
            <person name="Morono Y."/>
            <person name="Uchiyama I."/>
            <person name="Ito T."/>
            <person name="Fujiyama A."/>
            <person name="Inagaki F."/>
            <person name="Takami H."/>
        </authorList>
    </citation>
    <scope>NUCLEOTIDE SEQUENCE</scope>
    <source>
        <strain evidence="1">Expedition CK06-06</strain>
    </source>
</reference>
<evidence type="ECO:0000313" key="1">
    <source>
        <dbReference type="EMBL" id="GAH03021.1"/>
    </source>
</evidence>
<organism evidence="1">
    <name type="scientific">marine sediment metagenome</name>
    <dbReference type="NCBI Taxonomy" id="412755"/>
    <lineage>
        <taxon>unclassified sequences</taxon>
        <taxon>metagenomes</taxon>
        <taxon>ecological metagenomes</taxon>
    </lineage>
</organism>
<gene>
    <name evidence="1" type="ORF">S01H4_37816</name>
</gene>
<name>X1C4P8_9ZZZZ</name>
<dbReference type="AlphaFoldDB" id="X1C4P8"/>